<evidence type="ECO:0000259" key="4">
    <source>
        <dbReference type="PROSITE" id="PS50102"/>
    </source>
</evidence>
<dbReference type="SMART" id="SM00360">
    <property type="entry name" value="RRM"/>
    <property type="match status" value="1"/>
</dbReference>
<evidence type="ECO:0000256" key="2">
    <source>
        <dbReference type="SAM" id="Coils"/>
    </source>
</evidence>
<dbReference type="InterPro" id="IPR000504">
    <property type="entry name" value="RRM_dom"/>
</dbReference>
<dbReference type="InterPro" id="IPR035979">
    <property type="entry name" value="RBD_domain_sf"/>
</dbReference>
<evidence type="ECO:0000256" key="3">
    <source>
        <dbReference type="SAM" id="MobiDB-lite"/>
    </source>
</evidence>
<proteinExistence type="predicted"/>
<feature type="region of interest" description="Disordered" evidence="3">
    <location>
        <begin position="1"/>
        <end position="66"/>
    </location>
</feature>
<dbReference type="Gene3D" id="3.30.70.330">
    <property type="match status" value="1"/>
</dbReference>
<accession>A0AAP0CVW2</accession>
<name>A0AAP0CVW2_9ASTR</name>
<comment type="caution">
    <text evidence="5">The sequence shown here is derived from an EMBL/GenBank/DDBJ whole genome shotgun (WGS) entry which is preliminary data.</text>
</comment>
<dbReference type="AlphaFoldDB" id="A0AAP0CVW2"/>
<dbReference type="GO" id="GO:0003723">
    <property type="term" value="F:RNA binding"/>
    <property type="evidence" value="ECO:0007669"/>
    <property type="project" value="UniProtKB-UniRule"/>
</dbReference>
<keyword evidence="6" id="KW-1185">Reference proteome</keyword>
<evidence type="ECO:0000256" key="1">
    <source>
        <dbReference type="PROSITE-ProRule" id="PRU00176"/>
    </source>
</evidence>
<dbReference type="CDD" id="cd00590">
    <property type="entry name" value="RRM_SF"/>
    <property type="match status" value="1"/>
</dbReference>
<dbReference type="EMBL" id="JBCNJP010000018">
    <property type="protein sequence ID" value="KAK9063096.1"/>
    <property type="molecule type" value="Genomic_DNA"/>
</dbReference>
<dbReference type="Pfam" id="PF00076">
    <property type="entry name" value="RRM_1"/>
    <property type="match status" value="1"/>
</dbReference>
<protein>
    <recommendedName>
        <fullName evidence="4">RRM domain-containing protein</fullName>
    </recommendedName>
</protein>
<evidence type="ECO:0000313" key="5">
    <source>
        <dbReference type="EMBL" id="KAK9063096.1"/>
    </source>
</evidence>
<feature type="domain" description="RRM" evidence="4">
    <location>
        <begin position="74"/>
        <end position="151"/>
    </location>
</feature>
<keyword evidence="2" id="KW-0175">Coiled coil</keyword>
<dbReference type="InterPro" id="IPR012677">
    <property type="entry name" value="Nucleotide-bd_a/b_plait_sf"/>
</dbReference>
<organism evidence="5 6">
    <name type="scientific">Deinandra increscens subsp. villosa</name>
    <dbReference type="NCBI Taxonomy" id="3103831"/>
    <lineage>
        <taxon>Eukaryota</taxon>
        <taxon>Viridiplantae</taxon>
        <taxon>Streptophyta</taxon>
        <taxon>Embryophyta</taxon>
        <taxon>Tracheophyta</taxon>
        <taxon>Spermatophyta</taxon>
        <taxon>Magnoliopsida</taxon>
        <taxon>eudicotyledons</taxon>
        <taxon>Gunneridae</taxon>
        <taxon>Pentapetalae</taxon>
        <taxon>asterids</taxon>
        <taxon>campanulids</taxon>
        <taxon>Asterales</taxon>
        <taxon>Asteraceae</taxon>
        <taxon>Asteroideae</taxon>
        <taxon>Heliantheae alliance</taxon>
        <taxon>Madieae</taxon>
        <taxon>Madiinae</taxon>
        <taxon>Deinandra</taxon>
    </lineage>
</organism>
<dbReference type="PROSITE" id="PS50102">
    <property type="entry name" value="RRM"/>
    <property type="match status" value="1"/>
</dbReference>
<dbReference type="SUPFAM" id="SSF54928">
    <property type="entry name" value="RNA-binding domain, RBD"/>
    <property type="match status" value="1"/>
</dbReference>
<gene>
    <name evidence="5" type="ORF">SSX86_016966</name>
</gene>
<sequence>MITGDQRRPPLSGHPGQRPDPSFSSKPSFHDNDVDQWFFPEKRVLSNPRPNPPVTDRNKTAGNPGFKDLQKVSTSVFITNFPPSSTSQDLWKVCDKWGHVSDVYISQRLSKSGRRFGFVRYVAVKDIKLLIDNLRTTWIGSFHMFADYVREPKSPPVAATKGDANKGKTAASNKVDTQIASTMAKTFADILKPIISQQPSSSKPAPKKRITIAPEDCINSTDSNFIMGKNALTSHGSVPPATSRLSPLPPEPAGYSRGATFDIPLDDFRTKEKELKAKEAELKRREQELKRKEDAIARCNAFIFEENILGTSNFLRLKSLI</sequence>
<evidence type="ECO:0000313" key="6">
    <source>
        <dbReference type="Proteomes" id="UP001408789"/>
    </source>
</evidence>
<dbReference type="Proteomes" id="UP001408789">
    <property type="component" value="Unassembled WGS sequence"/>
</dbReference>
<feature type="coiled-coil region" evidence="2">
    <location>
        <begin position="265"/>
        <end position="295"/>
    </location>
</feature>
<keyword evidence="1" id="KW-0694">RNA-binding</keyword>
<reference evidence="5 6" key="1">
    <citation type="submission" date="2024-04" db="EMBL/GenBank/DDBJ databases">
        <title>The reference genome of an endangered Asteraceae, Deinandra increscens subsp. villosa, native to the Central Coast of California.</title>
        <authorList>
            <person name="Guilliams M."/>
            <person name="Hasenstab-Lehman K."/>
            <person name="Meyer R."/>
            <person name="Mcevoy S."/>
        </authorList>
    </citation>
    <scope>NUCLEOTIDE SEQUENCE [LARGE SCALE GENOMIC DNA]</scope>
    <source>
        <tissue evidence="5">Leaf</tissue>
    </source>
</reference>